<evidence type="ECO:0000259" key="4">
    <source>
        <dbReference type="Pfam" id="PF01494"/>
    </source>
</evidence>
<dbReference type="InterPro" id="IPR036188">
    <property type="entry name" value="FAD/NAD-bd_sf"/>
</dbReference>
<accession>A0ABQ4C9T2</accession>
<feature type="domain" description="FAD-binding" evidence="4">
    <location>
        <begin position="2"/>
        <end position="343"/>
    </location>
</feature>
<keyword evidence="2" id="KW-0285">Flavoprotein</keyword>
<dbReference type="RefSeq" id="WP_203706368.1">
    <property type="nucleotide sequence ID" value="NZ_BAAALU010000004.1"/>
</dbReference>
<name>A0ABQ4C9T2_9ACTN</name>
<evidence type="ECO:0000256" key="1">
    <source>
        <dbReference type="ARBA" id="ARBA00001974"/>
    </source>
</evidence>
<dbReference type="Proteomes" id="UP000624325">
    <property type="component" value="Unassembled WGS sequence"/>
</dbReference>
<dbReference type="InterPro" id="IPR002938">
    <property type="entry name" value="FAD-bd"/>
</dbReference>
<dbReference type="PANTHER" id="PTHR43004">
    <property type="entry name" value="TRK SYSTEM POTASSIUM UPTAKE PROTEIN"/>
    <property type="match status" value="1"/>
</dbReference>
<proteinExistence type="predicted"/>
<dbReference type="Gene3D" id="3.30.70.2450">
    <property type="match status" value="1"/>
</dbReference>
<dbReference type="Pfam" id="PF01494">
    <property type="entry name" value="FAD_binding_3"/>
    <property type="match status" value="1"/>
</dbReference>
<protein>
    <submittedName>
        <fullName evidence="5">FAD-dependent oxidoreductase</fullName>
    </submittedName>
</protein>
<comment type="caution">
    <text evidence="5">The sequence shown here is derived from an EMBL/GenBank/DDBJ whole genome shotgun (WGS) entry which is preliminary data.</text>
</comment>
<evidence type="ECO:0000313" key="5">
    <source>
        <dbReference type="EMBL" id="GIF59539.1"/>
    </source>
</evidence>
<evidence type="ECO:0000256" key="2">
    <source>
        <dbReference type="ARBA" id="ARBA00022630"/>
    </source>
</evidence>
<dbReference type="PRINTS" id="PR00420">
    <property type="entry name" value="RNGMNOXGNASE"/>
</dbReference>
<dbReference type="Gene3D" id="3.50.50.60">
    <property type="entry name" value="FAD/NAD(P)-binding domain"/>
    <property type="match status" value="2"/>
</dbReference>
<keyword evidence="6" id="KW-1185">Reference proteome</keyword>
<dbReference type="SUPFAM" id="SSF51905">
    <property type="entry name" value="FAD/NAD(P)-binding domain"/>
    <property type="match status" value="1"/>
</dbReference>
<evidence type="ECO:0000313" key="6">
    <source>
        <dbReference type="Proteomes" id="UP000624325"/>
    </source>
</evidence>
<comment type="cofactor">
    <cofactor evidence="1">
        <name>FAD</name>
        <dbReference type="ChEBI" id="CHEBI:57692"/>
    </cofactor>
</comment>
<evidence type="ECO:0000256" key="3">
    <source>
        <dbReference type="ARBA" id="ARBA00022827"/>
    </source>
</evidence>
<dbReference type="PANTHER" id="PTHR43004:SF19">
    <property type="entry name" value="BINDING MONOOXYGENASE, PUTATIVE (JCVI)-RELATED"/>
    <property type="match status" value="1"/>
</dbReference>
<keyword evidence="3" id="KW-0274">FAD</keyword>
<dbReference type="EMBL" id="BONC01000049">
    <property type="protein sequence ID" value="GIF59539.1"/>
    <property type="molecule type" value="Genomic_DNA"/>
</dbReference>
<reference evidence="5 6" key="1">
    <citation type="submission" date="2021-01" db="EMBL/GenBank/DDBJ databases">
        <title>Whole genome shotgun sequence of Asanoa iriomotensis NBRC 100142.</title>
        <authorList>
            <person name="Komaki H."/>
            <person name="Tamura T."/>
        </authorList>
    </citation>
    <scope>NUCLEOTIDE SEQUENCE [LARGE SCALE GENOMIC DNA]</scope>
    <source>
        <strain evidence="5 6">NBRC 100142</strain>
    </source>
</reference>
<gene>
    <name evidence="5" type="ORF">Air01nite_56340</name>
</gene>
<dbReference type="InterPro" id="IPR050641">
    <property type="entry name" value="RIFMO-like"/>
</dbReference>
<sequence length="387" mass="40178">MVDVVVVGAGPVGLMVAFELARLGVQPVVLEALPAPSLEPKANGIVGCAVPLLHSRGSYAPLGGRGRVPRPAPRFMYGGFPLDLRRLPDNPVYVLPVPQRRLEAVLAASAGVPVRRGHTVSGIAPDASGVTVSVEGPSGAYSLRCAYLVGCDGAHSLVRKAAGIGFPGVSDDGVVSRSAHVVLPRRALTRFTGRLRGPGGPYRPYLFHRTPHGVFSFARFGSGPHLLTTLEWGGSVDETVPMRVGELRSSLRRVLGVEVAFGAPPAAGGPYVLRRSTARQNRVASSYAAGRVLLAGDAAHVVAGFGGPLLNLGLLDAVDLAARLRRGDVSGYDAARRPFAERVLASSAEQSALLAPGPEVDAARSLFAASLRTEAGLRRVADTIAGG</sequence>
<organism evidence="5 6">
    <name type="scientific">Asanoa iriomotensis</name>
    <dbReference type="NCBI Taxonomy" id="234613"/>
    <lineage>
        <taxon>Bacteria</taxon>
        <taxon>Bacillati</taxon>
        <taxon>Actinomycetota</taxon>
        <taxon>Actinomycetes</taxon>
        <taxon>Micromonosporales</taxon>
        <taxon>Micromonosporaceae</taxon>
        <taxon>Asanoa</taxon>
    </lineage>
</organism>